<evidence type="ECO:0000259" key="1">
    <source>
        <dbReference type="Pfam" id="PF13208"/>
    </source>
</evidence>
<dbReference type="Pfam" id="PF13208">
    <property type="entry name" value="TerB_N"/>
    <property type="match status" value="1"/>
</dbReference>
<organism evidence="3 4">
    <name type="scientific">Lachnoanaerobaculum saburreum F0468</name>
    <dbReference type="NCBI Taxonomy" id="1095750"/>
    <lineage>
        <taxon>Bacteria</taxon>
        <taxon>Bacillati</taxon>
        <taxon>Bacillota</taxon>
        <taxon>Clostridia</taxon>
        <taxon>Lachnospirales</taxon>
        <taxon>Lachnospiraceae</taxon>
        <taxon>Lachnoanaerobaculum</taxon>
    </lineage>
</organism>
<reference evidence="3 4" key="1">
    <citation type="submission" date="2012-03" db="EMBL/GenBank/DDBJ databases">
        <authorList>
            <person name="Durkin A.S."/>
            <person name="McCorrison J."/>
            <person name="Torralba M."/>
            <person name="Gillis M."/>
            <person name="Methe B."/>
            <person name="Sutton G."/>
            <person name="Nelson K.E."/>
        </authorList>
    </citation>
    <scope>NUCLEOTIDE SEQUENCE [LARGE SCALE GENOMIC DNA]</scope>
    <source>
        <strain evidence="3 4">F0468</strain>
    </source>
</reference>
<feature type="domain" description="TerB N-terminal" evidence="1">
    <location>
        <begin position="68"/>
        <end position="264"/>
    </location>
</feature>
<evidence type="ECO:0008006" key="5">
    <source>
        <dbReference type="Google" id="ProtNLM"/>
    </source>
</evidence>
<sequence length="527" mass="62908">MDAKKFLDCINERYKRNVKSDLIVLDSSSNGTKYSDTAIPFDKGSDFFKKREETPKRIYEMINMYSYNDYPWYQKSKNFYKQGKFMEGYEDNYYEKVRNYCGYFVTYHELNANQLRSYFTWRTDIRKGNYRSTYTSFIYLYIYELLCKIGTVSKYDTINKLKELEENVLNFDDIENATQIKRNLNRWYFEYAVIKGFTTNEIKEYIGEDVFKWDEAIEIFKRPENHSDNEIFDALVFLLGSRVTGSLSVKKQKENMIYIFAYVWKAILKAGNIGGQTVFTHCFSRIQSKRWYPLGNTPYLEETHEGIDYVLNSVRSYHYSKQAWREKSYSKECFDKKKLISVFREIDRYMRVEYKLGYCLKEREEDKWIRDYIKEAFDKAVFELNKNEKKQIDIDFFALNKIRSDADITRESLIVEESEDISFDILNMTDNVKIQEKGSIKTDIPAGLDESIDRCEDINIRILECLLAGEDYKQYIKENNLFASIVTDTLNARFFDDIGDNILECDGEDIYLIEDYKEDVLDIMERL</sequence>
<accession>I0R930</accession>
<dbReference type="InterPro" id="IPR025266">
    <property type="entry name" value="TerB_N"/>
</dbReference>
<name>I0R930_9FIRM</name>
<dbReference type="EMBL" id="AJGH01000054">
    <property type="protein sequence ID" value="EIC96188.1"/>
    <property type="molecule type" value="Genomic_DNA"/>
</dbReference>
<dbReference type="OrthoDB" id="2663344at2"/>
<evidence type="ECO:0000313" key="4">
    <source>
        <dbReference type="Proteomes" id="UP000005039"/>
    </source>
</evidence>
<feature type="domain" description="TerB-C" evidence="2">
    <location>
        <begin position="382"/>
        <end position="520"/>
    </location>
</feature>
<dbReference type="eggNOG" id="ENOG502ZCFF">
    <property type="taxonomic scope" value="Bacteria"/>
</dbReference>
<dbReference type="Proteomes" id="UP000005039">
    <property type="component" value="Unassembled WGS sequence"/>
</dbReference>
<dbReference type="InterPro" id="IPR028932">
    <property type="entry name" value="TerB-C"/>
</dbReference>
<dbReference type="AlphaFoldDB" id="I0R930"/>
<gene>
    <name evidence="3" type="ORF">HMPREF9970_1048</name>
</gene>
<evidence type="ECO:0000259" key="2">
    <source>
        <dbReference type="Pfam" id="PF15615"/>
    </source>
</evidence>
<comment type="caution">
    <text evidence="3">The sequence shown here is derived from an EMBL/GenBank/DDBJ whole genome shotgun (WGS) entry which is preliminary data.</text>
</comment>
<dbReference type="PATRIC" id="fig|1095750.3.peg.1050"/>
<protein>
    <recommendedName>
        <fullName evidence="5">TerB-C domain-containing protein</fullName>
    </recommendedName>
</protein>
<evidence type="ECO:0000313" key="3">
    <source>
        <dbReference type="EMBL" id="EIC96188.1"/>
    </source>
</evidence>
<dbReference type="RefSeq" id="WP_008753682.1">
    <property type="nucleotide sequence ID" value="NZ_AJGH01000054.1"/>
</dbReference>
<proteinExistence type="predicted"/>
<keyword evidence="4" id="KW-1185">Reference proteome</keyword>
<dbReference type="Pfam" id="PF15615">
    <property type="entry name" value="TerB_C"/>
    <property type="match status" value="1"/>
</dbReference>